<dbReference type="AlphaFoldDB" id="A0A814S4Q1"/>
<evidence type="ECO:0000313" key="3">
    <source>
        <dbReference type="Proteomes" id="UP000663889"/>
    </source>
</evidence>
<evidence type="ECO:0000313" key="2">
    <source>
        <dbReference type="EMBL" id="CAF3549920.1"/>
    </source>
</evidence>
<comment type="caution">
    <text evidence="1">The sequence shown here is derived from an EMBL/GenBank/DDBJ whole genome shotgun (WGS) entry which is preliminary data.</text>
</comment>
<name>A0A814S4Q1_9BILA</name>
<gene>
    <name evidence="2" type="ORF">FNK824_LOCUS902</name>
    <name evidence="1" type="ORF">SEV965_LOCUS17986</name>
</gene>
<dbReference type="Proteomes" id="UP000663889">
    <property type="component" value="Unassembled WGS sequence"/>
</dbReference>
<evidence type="ECO:0000313" key="1">
    <source>
        <dbReference type="EMBL" id="CAF1142063.1"/>
    </source>
</evidence>
<proteinExistence type="predicted"/>
<sequence length="73" mass="8558">MSNGIHEKNNKYIDNYEDFRFRDAAQAIFFKYQMMDIIKPSDGTTITTNINTSVHVIRDRQETTVRSRACIIL</sequence>
<accession>A0A814S4Q1</accession>
<organism evidence="1 3">
    <name type="scientific">Rotaria sordida</name>
    <dbReference type="NCBI Taxonomy" id="392033"/>
    <lineage>
        <taxon>Eukaryota</taxon>
        <taxon>Metazoa</taxon>
        <taxon>Spiralia</taxon>
        <taxon>Gnathifera</taxon>
        <taxon>Rotifera</taxon>
        <taxon>Eurotatoria</taxon>
        <taxon>Bdelloidea</taxon>
        <taxon>Philodinida</taxon>
        <taxon>Philodinidae</taxon>
        <taxon>Rotaria</taxon>
    </lineage>
</organism>
<dbReference type="EMBL" id="CAJOBE010000042">
    <property type="protein sequence ID" value="CAF3549920.1"/>
    <property type="molecule type" value="Genomic_DNA"/>
</dbReference>
<dbReference type="Proteomes" id="UP000663874">
    <property type="component" value="Unassembled WGS sequence"/>
</dbReference>
<dbReference type="EMBL" id="CAJNOU010001052">
    <property type="protein sequence ID" value="CAF1142063.1"/>
    <property type="molecule type" value="Genomic_DNA"/>
</dbReference>
<protein>
    <submittedName>
        <fullName evidence="1">Uncharacterized protein</fullName>
    </submittedName>
</protein>
<reference evidence="1" key="1">
    <citation type="submission" date="2021-02" db="EMBL/GenBank/DDBJ databases">
        <authorList>
            <person name="Nowell W R."/>
        </authorList>
    </citation>
    <scope>NUCLEOTIDE SEQUENCE</scope>
</reference>